<sequence>MVSLLPTLSTVLSCGPAVQGNGIAAKPALTSQVSGTASDKAEAQGFVQRLVMQISLTS</sequence>
<dbReference type="AlphaFoldDB" id="A0AAD5N4U1"/>
<keyword evidence="3" id="KW-1185">Reference proteome</keyword>
<organism evidence="2 3">
    <name type="scientific">Parelaphostrongylus tenuis</name>
    <name type="common">Meningeal worm</name>
    <dbReference type="NCBI Taxonomy" id="148309"/>
    <lineage>
        <taxon>Eukaryota</taxon>
        <taxon>Metazoa</taxon>
        <taxon>Ecdysozoa</taxon>
        <taxon>Nematoda</taxon>
        <taxon>Chromadorea</taxon>
        <taxon>Rhabditida</taxon>
        <taxon>Rhabditina</taxon>
        <taxon>Rhabditomorpha</taxon>
        <taxon>Strongyloidea</taxon>
        <taxon>Metastrongylidae</taxon>
        <taxon>Parelaphostrongylus</taxon>
    </lineage>
</organism>
<protein>
    <submittedName>
        <fullName evidence="2">Uncharacterized protein</fullName>
    </submittedName>
</protein>
<dbReference type="EMBL" id="JAHQIW010004261">
    <property type="protein sequence ID" value="KAJ1361732.1"/>
    <property type="molecule type" value="Genomic_DNA"/>
</dbReference>
<evidence type="ECO:0000313" key="3">
    <source>
        <dbReference type="Proteomes" id="UP001196413"/>
    </source>
</evidence>
<dbReference type="Proteomes" id="UP001196413">
    <property type="component" value="Unassembled WGS sequence"/>
</dbReference>
<proteinExistence type="predicted"/>
<accession>A0AAD5N4U1</accession>
<name>A0AAD5N4U1_PARTN</name>
<keyword evidence="1" id="KW-0732">Signal</keyword>
<evidence type="ECO:0000256" key="1">
    <source>
        <dbReference type="SAM" id="SignalP"/>
    </source>
</evidence>
<feature type="signal peptide" evidence="1">
    <location>
        <begin position="1"/>
        <end position="20"/>
    </location>
</feature>
<reference evidence="2" key="1">
    <citation type="submission" date="2021-06" db="EMBL/GenBank/DDBJ databases">
        <title>Parelaphostrongylus tenuis whole genome reference sequence.</title>
        <authorList>
            <person name="Garwood T.J."/>
            <person name="Larsen P.A."/>
            <person name="Fountain-Jones N.M."/>
            <person name="Garbe J.R."/>
            <person name="Macchietto M.G."/>
            <person name="Kania S.A."/>
            <person name="Gerhold R.W."/>
            <person name="Richards J.E."/>
            <person name="Wolf T.M."/>
        </authorList>
    </citation>
    <scope>NUCLEOTIDE SEQUENCE</scope>
    <source>
        <strain evidence="2">MNPRO001-30</strain>
        <tissue evidence="2">Meninges</tissue>
    </source>
</reference>
<gene>
    <name evidence="2" type="ORF">KIN20_021062</name>
</gene>
<evidence type="ECO:0000313" key="2">
    <source>
        <dbReference type="EMBL" id="KAJ1361732.1"/>
    </source>
</evidence>
<comment type="caution">
    <text evidence="2">The sequence shown here is derived from an EMBL/GenBank/DDBJ whole genome shotgun (WGS) entry which is preliminary data.</text>
</comment>
<feature type="chain" id="PRO_5041983080" evidence="1">
    <location>
        <begin position="21"/>
        <end position="58"/>
    </location>
</feature>